<gene>
    <name evidence="1" type="ORF">CGOC_LOCUS402</name>
</gene>
<sequence>MLWARAVDWSLGNIENVAGELRDEFEKWFYFAISCPVEGGRAFDSIKNALKARNYTLAAHMIGIVGSFTQKCTDIDYAAIDPEHELVFDWTSALMKHTPMEA</sequence>
<evidence type="ECO:0000313" key="2">
    <source>
        <dbReference type="Proteomes" id="UP000271889"/>
    </source>
</evidence>
<keyword evidence="2" id="KW-1185">Reference proteome</keyword>
<proteinExistence type="predicted"/>
<protein>
    <submittedName>
        <fullName evidence="1">Uncharacterized protein</fullName>
    </submittedName>
</protein>
<dbReference type="OrthoDB" id="5868545at2759"/>
<reference evidence="1 2" key="1">
    <citation type="submission" date="2018-11" db="EMBL/GenBank/DDBJ databases">
        <authorList>
            <consortium name="Pathogen Informatics"/>
        </authorList>
    </citation>
    <scope>NUCLEOTIDE SEQUENCE [LARGE SCALE GENOMIC DNA]</scope>
</reference>
<evidence type="ECO:0000313" key="1">
    <source>
        <dbReference type="EMBL" id="VDK44848.1"/>
    </source>
</evidence>
<accession>A0A3P6RSD6</accession>
<organism evidence="1 2">
    <name type="scientific">Cylicostephanus goldi</name>
    <name type="common">Nematode worm</name>
    <dbReference type="NCBI Taxonomy" id="71465"/>
    <lineage>
        <taxon>Eukaryota</taxon>
        <taxon>Metazoa</taxon>
        <taxon>Ecdysozoa</taxon>
        <taxon>Nematoda</taxon>
        <taxon>Chromadorea</taxon>
        <taxon>Rhabditida</taxon>
        <taxon>Rhabditina</taxon>
        <taxon>Rhabditomorpha</taxon>
        <taxon>Strongyloidea</taxon>
        <taxon>Strongylidae</taxon>
        <taxon>Cylicostephanus</taxon>
    </lineage>
</organism>
<dbReference type="Proteomes" id="UP000271889">
    <property type="component" value="Unassembled WGS sequence"/>
</dbReference>
<dbReference type="EMBL" id="UYRV01000542">
    <property type="protein sequence ID" value="VDK44848.1"/>
    <property type="molecule type" value="Genomic_DNA"/>
</dbReference>
<dbReference type="AlphaFoldDB" id="A0A3P6RSD6"/>
<name>A0A3P6RSD6_CYLGO</name>